<name>A0ABS4QZ79_9HYPH</name>
<evidence type="ECO:0000313" key="6">
    <source>
        <dbReference type="EMBL" id="MBP2235335.1"/>
    </source>
</evidence>
<dbReference type="PROSITE" id="PS50975">
    <property type="entry name" value="ATP_GRASP"/>
    <property type="match status" value="1"/>
</dbReference>
<dbReference type="InterPro" id="IPR011761">
    <property type="entry name" value="ATP-grasp"/>
</dbReference>
<evidence type="ECO:0000256" key="4">
    <source>
        <dbReference type="PROSITE-ProRule" id="PRU00409"/>
    </source>
</evidence>
<dbReference type="PANTHER" id="PTHR43585">
    <property type="entry name" value="FUMIPYRROLE BIOSYNTHESIS PROTEIN C"/>
    <property type="match status" value="1"/>
</dbReference>
<reference evidence="6 7" key="1">
    <citation type="submission" date="2021-03" db="EMBL/GenBank/DDBJ databases">
        <title>Genomic Encyclopedia of Type Strains, Phase IV (KMG-IV): sequencing the most valuable type-strain genomes for metagenomic binning, comparative biology and taxonomic classification.</title>
        <authorList>
            <person name="Goeker M."/>
        </authorList>
    </citation>
    <scope>NUCLEOTIDE SEQUENCE [LARGE SCALE GENOMIC DNA]</scope>
    <source>
        <strain evidence="6 7">DSM 13372</strain>
    </source>
</reference>
<evidence type="ECO:0000256" key="2">
    <source>
        <dbReference type="ARBA" id="ARBA00022741"/>
    </source>
</evidence>
<dbReference type="Gene3D" id="3.30.470.20">
    <property type="entry name" value="ATP-grasp fold, B domain"/>
    <property type="match status" value="1"/>
</dbReference>
<sequence>MQGVIWLNQMLASQRDVAELVRRGSNGCIRVLSSHGSDREDIFMTADEHLVEPQEAVEPTFGYAEWALNTASSKRVNGMVAMRHRKKLIAARDQFSAGGVRLAAGAVDSDTIDLCDNKDQFTVAMKAAGIPVAETIAADNLEELRAAITTIAATGTEVCVKPAVGVYGRGFWRFVPGLNPFSLFTTIDGNQVDPEFYLNAYARAATTARLIVMQYLPGIESSIDCVCDDGSLVAHAVRQKLNDRQVVFTGGREVDIARAVISELNLDGLINVQTKADASGNPVLLEVNTRPSGGVGYSAAAGVNLPLACARMMLGERVGDTSLASPVVIRRSDLTYVLPRATAALSGWAA</sequence>
<dbReference type="Pfam" id="PF15632">
    <property type="entry name" value="ATPgrasp_Ter"/>
    <property type="match status" value="1"/>
</dbReference>
<comment type="caution">
    <text evidence="6">The sequence shown here is derived from an EMBL/GenBank/DDBJ whole genome shotgun (WGS) entry which is preliminary data.</text>
</comment>
<dbReference type="InterPro" id="IPR011226">
    <property type="entry name" value="ATP-grasp_fam"/>
</dbReference>
<keyword evidence="2 4" id="KW-0547">Nucleotide-binding</keyword>
<dbReference type="InterPro" id="IPR013815">
    <property type="entry name" value="ATP_grasp_subdomain_1"/>
</dbReference>
<dbReference type="Proteomes" id="UP000730739">
    <property type="component" value="Unassembled WGS sequence"/>
</dbReference>
<proteinExistence type="predicted"/>
<dbReference type="PIRSF" id="PIRSF029120">
    <property type="entry name" value="UCP029120"/>
    <property type="match status" value="1"/>
</dbReference>
<evidence type="ECO:0000259" key="5">
    <source>
        <dbReference type="PROSITE" id="PS50975"/>
    </source>
</evidence>
<feature type="domain" description="ATP-grasp" evidence="5">
    <location>
        <begin position="122"/>
        <end position="314"/>
    </location>
</feature>
<keyword evidence="7" id="KW-1185">Reference proteome</keyword>
<protein>
    <recommendedName>
        <fullName evidence="5">ATP-grasp domain-containing protein</fullName>
    </recommendedName>
</protein>
<dbReference type="Gene3D" id="3.30.1490.20">
    <property type="entry name" value="ATP-grasp fold, A domain"/>
    <property type="match status" value="1"/>
</dbReference>
<dbReference type="PANTHER" id="PTHR43585:SF2">
    <property type="entry name" value="ATP-GRASP ENZYME FSQD"/>
    <property type="match status" value="1"/>
</dbReference>
<dbReference type="SUPFAM" id="SSF56059">
    <property type="entry name" value="Glutathione synthetase ATP-binding domain-like"/>
    <property type="match status" value="1"/>
</dbReference>
<organism evidence="6 7">
    <name type="scientific">Sinorhizobium kostiense</name>
    <dbReference type="NCBI Taxonomy" id="76747"/>
    <lineage>
        <taxon>Bacteria</taxon>
        <taxon>Pseudomonadati</taxon>
        <taxon>Pseudomonadota</taxon>
        <taxon>Alphaproteobacteria</taxon>
        <taxon>Hyphomicrobiales</taxon>
        <taxon>Rhizobiaceae</taxon>
        <taxon>Sinorhizobium/Ensifer group</taxon>
        <taxon>Sinorhizobium</taxon>
    </lineage>
</organism>
<dbReference type="RefSeq" id="WP_209601550.1">
    <property type="nucleotide sequence ID" value="NZ_JAGILA010000002.1"/>
</dbReference>
<keyword evidence="3 4" id="KW-0067">ATP-binding</keyword>
<gene>
    <name evidence="6" type="ORF">J2Z31_001827</name>
</gene>
<evidence type="ECO:0000313" key="7">
    <source>
        <dbReference type="Proteomes" id="UP000730739"/>
    </source>
</evidence>
<accession>A0ABS4QZ79</accession>
<keyword evidence="1" id="KW-0436">Ligase</keyword>
<dbReference type="InterPro" id="IPR052032">
    <property type="entry name" value="ATP-dep_AA_Ligase"/>
</dbReference>
<dbReference type="EMBL" id="JAGILA010000002">
    <property type="protein sequence ID" value="MBP2235335.1"/>
    <property type="molecule type" value="Genomic_DNA"/>
</dbReference>
<evidence type="ECO:0000256" key="3">
    <source>
        <dbReference type="ARBA" id="ARBA00022840"/>
    </source>
</evidence>
<evidence type="ECO:0000256" key="1">
    <source>
        <dbReference type="ARBA" id="ARBA00022598"/>
    </source>
</evidence>